<sequence>MTHSSGLLRLPNELIIQIAKLFLQDIDPFEKQNEAPTTPLRNLCLTSRHLFAIAQPVLVSYITLEDVYSTILFIRTLKEKQHLRNYVIDVNVRYNLLYTASETLLGSFTRDIEAWKTLDASTRKSQDERRVLEQIKKTTSRHAGHEACTFGLWSGSTEGHATSSPDICTCNLCRCNITQLGRLDPIEFNKRYSALHVAYAMLFCMLPNVRRLKFLAHEDYSRDPDGFGETFLNEIMANLLKNSDTRSLVLPRLKIAAFTSDRTDGFRRALRSAFFLPSLLTLRSLRQLVGGLDVNPGAVGVRSDEHTFVHMVMSCESIDVTENLLQCFSGMKHLDISGVYCRGDNIEFYANTFFDALSTNCPVLESLTLRDSEFEYSWLDMTECLSSPLRLPKLKHLKLFSNWVDEILIIPPYSDPYDLGNMLPSSIEYFSFCDDRERYTEPQNILVQPPSTATQLGTELATSLRRPYTTFAAATWLSVASAIRDGRLSNLKCGYFVRRDFGILPAQIDEVMNSGMRARNRIRCRRLLVLAPRKTVFCLEHFLQASGQIHASLIKYRASALTEVSEAPRRIVKRCHASSGRVSKRGPPAPPRRVQPRRAVRGRAPAPETQEPICCPTAVHDRVDAASMQSREETGWKVRGLRQNGVPTITSCASPKAVVQELRRALGHLRARRRNSGNVGTCTFGAGAWICVFCDAQQQAWRASQEMDVTSTKLACPEPALVADMGCQEMATQTARMVRPVRPRQGKIDEQRVVAIGPLRFVVDICDGEAKTMFLTSDIS</sequence>
<dbReference type="AlphaFoldDB" id="G2X436"/>
<evidence type="ECO:0000256" key="1">
    <source>
        <dbReference type="SAM" id="MobiDB-lite"/>
    </source>
</evidence>
<dbReference type="eggNOG" id="ENOG502T41B">
    <property type="taxonomic scope" value="Eukaryota"/>
</dbReference>
<dbReference type="RefSeq" id="XP_009652672.1">
    <property type="nucleotide sequence ID" value="XM_009654377.1"/>
</dbReference>
<dbReference type="KEGG" id="vda:VDAG_04773"/>
<dbReference type="InParanoid" id="G2X436"/>
<protein>
    <recommendedName>
        <fullName evidence="4">F-box domain-containing protein</fullName>
    </recommendedName>
</protein>
<dbReference type="Proteomes" id="UP000001611">
    <property type="component" value="Chromosome 3"/>
</dbReference>
<keyword evidence="3" id="KW-1185">Reference proteome</keyword>
<evidence type="ECO:0008006" key="4">
    <source>
        <dbReference type="Google" id="ProtNLM"/>
    </source>
</evidence>
<organism evidence="2 3">
    <name type="scientific">Verticillium dahliae (strain VdLs.17 / ATCC MYA-4575 / FGSC 10137)</name>
    <name type="common">Verticillium wilt</name>
    <dbReference type="NCBI Taxonomy" id="498257"/>
    <lineage>
        <taxon>Eukaryota</taxon>
        <taxon>Fungi</taxon>
        <taxon>Dikarya</taxon>
        <taxon>Ascomycota</taxon>
        <taxon>Pezizomycotina</taxon>
        <taxon>Sordariomycetes</taxon>
        <taxon>Hypocreomycetidae</taxon>
        <taxon>Glomerellales</taxon>
        <taxon>Plectosphaerellaceae</taxon>
        <taxon>Verticillium</taxon>
    </lineage>
</organism>
<dbReference type="OrthoDB" id="10477372at2759"/>
<proteinExistence type="predicted"/>
<reference evidence="2 3" key="1">
    <citation type="submission" date="2008-03" db="EMBL/GenBank/DDBJ databases">
        <title>The Genome Sequence of Verticillium dahliae VdLs.17.</title>
        <authorList>
            <consortium name="The Broad Institute Genome Sequencing Platform"/>
            <person name="Ma L.-J.J."/>
            <person name="Klosterman S.J."/>
            <person name="Subbarao K."/>
            <person name="Dobinson K."/>
            <person name="Veronese P."/>
            <person name="Kang S."/>
            <person name="Gold S.E."/>
            <person name="Young S."/>
            <person name="Jaffe D."/>
            <person name="Gnerre S."/>
            <person name="Berlin A."/>
            <person name="Heiman D."/>
            <person name="Hepburn T."/>
            <person name="Sykes S."/>
            <person name="Alvarado L."/>
            <person name="Kodira C.D."/>
            <person name="Lander E."/>
            <person name="Galagan J."/>
            <person name="Nusbaum C."/>
            <person name="Birren B."/>
        </authorList>
    </citation>
    <scope>NUCLEOTIDE SEQUENCE [LARGE SCALE GENOMIC DNA]</scope>
    <source>
        <strain evidence="3">VdLs.17 / ATCC MYA-4575 / FGSC 10137</strain>
    </source>
</reference>
<evidence type="ECO:0000313" key="2">
    <source>
        <dbReference type="EMBL" id="EGY23335.1"/>
    </source>
</evidence>
<dbReference type="EMBL" id="DS572702">
    <property type="protein sequence ID" value="EGY23335.1"/>
    <property type="molecule type" value="Genomic_DNA"/>
</dbReference>
<gene>
    <name evidence="2" type="ORF">VDAG_04773</name>
</gene>
<feature type="region of interest" description="Disordered" evidence="1">
    <location>
        <begin position="575"/>
        <end position="611"/>
    </location>
</feature>
<dbReference type="GeneID" id="20706236"/>
<evidence type="ECO:0000313" key="3">
    <source>
        <dbReference type="Proteomes" id="UP000001611"/>
    </source>
</evidence>
<dbReference type="HOGENOM" id="CLU_349910_0_0_1"/>
<name>G2X436_VERDV</name>
<accession>G2X436</accession>